<feature type="signal peptide" evidence="6">
    <location>
        <begin position="1"/>
        <end position="18"/>
    </location>
</feature>
<feature type="chain" id="PRO_5042212890" evidence="6">
    <location>
        <begin position="19"/>
        <end position="338"/>
    </location>
</feature>
<keyword evidence="2" id="KW-0645">Protease</keyword>
<dbReference type="Pfam" id="PF05577">
    <property type="entry name" value="Peptidase_S28"/>
    <property type="match status" value="1"/>
</dbReference>
<dbReference type="InterPro" id="IPR029058">
    <property type="entry name" value="AB_hydrolase_fold"/>
</dbReference>
<evidence type="ECO:0000256" key="4">
    <source>
        <dbReference type="ARBA" id="ARBA00022801"/>
    </source>
</evidence>
<evidence type="ECO:0000256" key="1">
    <source>
        <dbReference type="ARBA" id="ARBA00011079"/>
    </source>
</evidence>
<dbReference type="PANTHER" id="PTHR11010">
    <property type="entry name" value="PROTEASE S28 PRO-X CARBOXYPEPTIDASE-RELATED"/>
    <property type="match status" value="1"/>
</dbReference>
<keyword evidence="7" id="KW-0121">Carboxypeptidase</keyword>
<keyword evidence="5" id="KW-0325">Glycoprotein</keyword>
<keyword evidence="3 6" id="KW-0732">Signal</keyword>
<dbReference type="GO" id="GO:0006508">
    <property type="term" value="P:proteolysis"/>
    <property type="evidence" value="ECO:0007669"/>
    <property type="project" value="UniProtKB-KW"/>
</dbReference>
<evidence type="ECO:0000256" key="3">
    <source>
        <dbReference type="ARBA" id="ARBA00022729"/>
    </source>
</evidence>
<organism evidence="7 8">
    <name type="scientific">Mycena albidolilacea</name>
    <dbReference type="NCBI Taxonomy" id="1033008"/>
    <lineage>
        <taxon>Eukaryota</taxon>
        <taxon>Fungi</taxon>
        <taxon>Dikarya</taxon>
        <taxon>Basidiomycota</taxon>
        <taxon>Agaricomycotina</taxon>
        <taxon>Agaricomycetes</taxon>
        <taxon>Agaricomycetidae</taxon>
        <taxon>Agaricales</taxon>
        <taxon>Marasmiineae</taxon>
        <taxon>Mycenaceae</taxon>
        <taxon>Mycena</taxon>
    </lineage>
</organism>
<evidence type="ECO:0000256" key="6">
    <source>
        <dbReference type="SAM" id="SignalP"/>
    </source>
</evidence>
<reference evidence="7" key="1">
    <citation type="submission" date="2023-03" db="EMBL/GenBank/DDBJ databases">
        <title>Massive genome expansion in bonnet fungi (Mycena s.s.) driven by repeated elements and novel gene families across ecological guilds.</title>
        <authorList>
            <consortium name="Lawrence Berkeley National Laboratory"/>
            <person name="Harder C.B."/>
            <person name="Miyauchi S."/>
            <person name="Viragh M."/>
            <person name="Kuo A."/>
            <person name="Thoen E."/>
            <person name="Andreopoulos B."/>
            <person name="Lu D."/>
            <person name="Skrede I."/>
            <person name="Drula E."/>
            <person name="Henrissat B."/>
            <person name="Morin E."/>
            <person name="Kohler A."/>
            <person name="Barry K."/>
            <person name="LaButti K."/>
            <person name="Morin E."/>
            <person name="Salamov A."/>
            <person name="Lipzen A."/>
            <person name="Mereny Z."/>
            <person name="Hegedus B."/>
            <person name="Baldrian P."/>
            <person name="Stursova M."/>
            <person name="Weitz H."/>
            <person name="Taylor A."/>
            <person name="Grigoriev I.V."/>
            <person name="Nagy L.G."/>
            <person name="Martin F."/>
            <person name="Kauserud H."/>
        </authorList>
    </citation>
    <scope>NUCLEOTIDE SEQUENCE</scope>
    <source>
        <strain evidence="7">CBHHK002</strain>
    </source>
</reference>
<name>A0AAD7ACQ5_9AGAR</name>
<accession>A0AAD7ACQ5</accession>
<comment type="caution">
    <text evidence="7">The sequence shown here is derived from an EMBL/GenBank/DDBJ whole genome shotgun (WGS) entry which is preliminary data.</text>
</comment>
<keyword evidence="8" id="KW-1185">Reference proteome</keyword>
<evidence type="ECO:0000256" key="2">
    <source>
        <dbReference type="ARBA" id="ARBA00022670"/>
    </source>
</evidence>
<dbReference type="InterPro" id="IPR008758">
    <property type="entry name" value="Peptidase_S28"/>
</dbReference>
<dbReference type="GO" id="GO:0008239">
    <property type="term" value="F:dipeptidyl-peptidase activity"/>
    <property type="evidence" value="ECO:0007669"/>
    <property type="project" value="TreeGrafter"/>
</dbReference>
<dbReference type="Proteomes" id="UP001218218">
    <property type="component" value="Unassembled WGS sequence"/>
</dbReference>
<evidence type="ECO:0000256" key="5">
    <source>
        <dbReference type="ARBA" id="ARBA00023180"/>
    </source>
</evidence>
<gene>
    <name evidence="7" type="ORF">DFH08DRAFT_852125</name>
</gene>
<dbReference type="GO" id="GO:0070008">
    <property type="term" value="F:serine-type exopeptidase activity"/>
    <property type="evidence" value="ECO:0007669"/>
    <property type="project" value="InterPro"/>
</dbReference>
<dbReference type="EMBL" id="JARIHO010000009">
    <property type="protein sequence ID" value="KAJ7355298.1"/>
    <property type="molecule type" value="Genomic_DNA"/>
</dbReference>
<sequence>MRIPPSLVLLALVGLVFGHDLSRLLLQRRLRKEDPQPLVSRQVPAPPSNTFNQITNHFPNDPFYGPPPANATFLQNYIVNDTFYKAGGPIFLLDSGETSARSRNRFLLTGIVAELAQATGGMGIILEHRYYGTSFPEPGLIPSEGLSTDNLRWLTTDQSIADIAYFAQHVTIPGHEDEELTAPGRPWILYGGSLAGAEVAFVLREYGDVIYGGISSSGTVQAFKGYPQWYYTIQENAPRDCVRSIEDIVDKMDFLINTKNAVAQTELKTILGLETLRDIRDVALTIAFPIGNPFFYPTSTWQELNWGWGRRRRRSSWSLTRSLRESTRPRCRTGGSHR</sequence>
<dbReference type="PANTHER" id="PTHR11010:SF117">
    <property type="entry name" value="SERINE PROTEASE 16"/>
    <property type="match status" value="1"/>
</dbReference>
<keyword evidence="4" id="KW-0378">Hydrolase</keyword>
<dbReference type="GO" id="GO:0004180">
    <property type="term" value="F:carboxypeptidase activity"/>
    <property type="evidence" value="ECO:0007669"/>
    <property type="project" value="UniProtKB-KW"/>
</dbReference>
<comment type="similarity">
    <text evidence="1">Belongs to the peptidase S28 family.</text>
</comment>
<evidence type="ECO:0000313" key="7">
    <source>
        <dbReference type="EMBL" id="KAJ7355298.1"/>
    </source>
</evidence>
<evidence type="ECO:0000313" key="8">
    <source>
        <dbReference type="Proteomes" id="UP001218218"/>
    </source>
</evidence>
<dbReference type="AlphaFoldDB" id="A0AAD7ACQ5"/>
<dbReference type="SUPFAM" id="SSF53474">
    <property type="entry name" value="alpha/beta-Hydrolases"/>
    <property type="match status" value="1"/>
</dbReference>
<dbReference type="Gene3D" id="3.40.50.1820">
    <property type="entry name" value="alpha/beta hydrolase"/>
    <property type="match status" value="1"/>
</dbReference>
<protein>
    <submittedName>
        <fullName evidence="7">Serine carboxypeptidase S28-domain-containing protein</fullName>
    </submittedName>
</protein>
<proteinExistence type="inferred from homology"/>